<keyword evidence="2" id="KW-1185">Reference proteome</keyword>
<organism evidence="1 2">
    <name type="scientific">Catharanthus roseus</name>
    <name type="common">Madagascar periwinkle</name>
    <name type="synonym">Vinca rosea</name>
    <dbReference type="NCBI Taxonomy" id="4058"/>
    <lineage>
        <taxon>Eukaryota</taxon>
        <taxon>Viridiplantae</taxon>
        <taxon>Streptophyta</taxon>
        <taxon>Embryophyta</taxon>
        <taxon>Tracheophyta</taxon>
        <taxon>Spermatophyta</taxon>
        <taxon>Magnoliopsida</taxon>
        <taxon>eudicotyledons</taxon>
        <taxon>Gunneridae</taxon>
        <taxon>Pentapetalae</taxon>
        <taxon>asterids</taxon>
        <taxon>lamiids</taxon>
        <taxon>Gentianales</taxon>
        <taxon>Apocynaceae</taxon>
        <taxon>Rauvolfioideae</taxon>
        <taxon>Vinceae</taxon>
        <taxon>Catharanthinae</taxon>
        <taxon>Catharanthus</taxon>
    </lineage>
</organism>
<comment type="caution">
    <text evidence="1">The sequence shown here is derived from an EMBL/GenBank/DDBJ whole genome shotgun (WGS) entry which is preliminary data.</text>
</comment>
<gene>
    <name evidence="1" type="ORF">M9H77_20553</name>
</gene>
<sequence length="489" mass="54109">MFRQSPGRNQRSKGVKLKHVLQICFLIAICFWLLYQVKHSHDKKKEFDESDAKISIREQTSNEALKLGRKDLLPKVDEAATTSRKQDEEAEEESVGEEEENKHEEEEQQDQKFEDKEDEGKGVGDEELDDREQEKFDAEGDREEEVTEEEKDKEEGDEKEKDSGDTDGHLENESSLEDHEDDDDGTAKSTHEAREEHYKADDASSAVTHETQIVADENVNEDSENSNELSETNKSANETEVDKHSIQGNATDLKTEEREMTENENSHPVNTTDKDEVHDGASKSEDPSLSSNSTSIEQSNDQPPLVKDVKEVTTETDGSTMPNGTMTQSNLGNVAVEGTTSKDGSNFHSVSLDQDDKSSLDNRNHEDDSKLGTSEKTGEIDSSSETTSKPDNSSLPTISEKSMNTSVVSEHSSGSSSTMESSNTNESEKSDNDDGTDGQENDALKTENQVEVQNDPIDSSDSSVAVRTDLETLPDVQTEANNAEEAAEE</sequence>
<evidence type="ECO:0000313" key="2">
    <source>
        <dbReference type="Proteomes" id="UP001060085"/>
    </source>
</evidence>
<protein>
    <submittedName>
        <fullName evidence="1">Uncharacterized protein</fullName>
    </submittedName>
</protein>
<evidence type="ECO:0000313" key="1">
    <source>
        <dbReference type="EMBL" id="KAI5661230.1"/>
    </source>
</evidence>
<dbReference type="EMBL" id="CM044705">
    <property type="protein sequence ID" value="KAI5661230.1"/>
    <property type="molecule type" value="Genomic_DNA"/>
</dbReference>
<dbReference type="Proteomes" id="UP001060085">
    <property type="component" value="Linkage Group LG05"/>
</dbReference>
<proteinExistence type="predicted"/>
<name>A0ACC0ALI1_CATRO</name>
<accession>A0ACC0ALI1</accession>
<reference evidence="2" key="1">
    <citation type="journal article" date="2023" name="Nat. Plants">
        <title>Single-cell RNA sequencing provides a high-resolution roadmap for understanding the multicellular compartmentation of specialized metabolism.</title>
        <authorList>
            <person name="Sun S."/>
            <person name="Shen X."/>
            <person name="Li Y."/>
            <person name="Li Y."/>
            <person name="Wang S."/>
            <person name="Li R."/>
            <person name="Zhang H."/>
            <person name="Shen G."/>
            <person name="Guo B."/>
            <person name="Wei J."/>
            <person name="Xu J."/>
            <person name="St-Pierre B."/>
            <person name="Chen S."/>
            <person name="Sun C."/>
        </authorList>
    </citation>
    <scope>NUCLEOTIDE SEQUENCE [LARGE SCALE GENOMIC DNA]</scope>
</reference>